<proteinExistence type="predicted"/>
<dbReference type="PROSITE" id="PS51257">
    <property type="entry name" value="PROKAR_LIPOPROTEIN"/>
    <property type="match status" value="1"/>
</dbReference>
<evidence type="ECO:0000256" key="1">
    <source>
        <dbReference type="SAM" id="MobiDB-lite"/>
    </source>
</evidence>
<feature type="region of interest" description="Disordered" evidence="1">
    <location>
        <begin position="112"/>
        <end position="166"/>
    </location>
</feature>
<dbReference type="AlphaFoldDB" id="A0AAD2DL94"/>
<name>A0AAD2DL94_9LAMI</name>
<feature type="compositionally biased region" description="Basic residues" evidence="1">
    <location>
        <begin position="129"/>
        <end position="141"/>
    </location>
</feature>
<gene>
    <name evidence="2" type="ORF">FPE_LOCUS6217</name>
</gene>
<reference evidence="2" key="1">
    <citation type="submission" date="2023-05" db="EMBL/GenBank/DDBJ databases">
        <authorList>
            <person name="Huff M."/>
        </authorList>
    </citation>
    <scope>NUCLEOTIDE SEQUENCE</scope>
</reference>
<keyword evidence="3" id="KW-1185">Reference proteome</keyword>
<protein>
    <submittedName>
        <fullName evidence="2">Uncharacterized protein</fullName>
    </submittedName>
</protein>
<feature type="compositionally biased region" description="Pro residues" evidence="1">
    <location>
        <begin position="113"/>
        <end position="124"/>
    </location>
</feature>
<dbReference type="EMBL" id="OU503038">
    <property type="protein sequence ID" value="CAI9758787.1"/>
    <property type="molecule type" value="Genomic_DNA"/>
</dbReference>
<dbReference type="Proteomes" id="UP000834106">
    <property type="component" value="Chromosome 3"/>
</dbReference>
<evidence type="ECO:0000313" key="3">
    <source>
        <dbReference type="Proteomes" id="UP000834106"/>
    </source>
</evidence>
<accession>A0AAD2DL94</accession>
<sequence length="278" mass="30468">MLLDPRCSLKKKKKKQKRITFSQSGLSSGCLSGGVEVVVAVAEVEVVVEAEEWAVGKEVVSTCTPKEELSHWLREAVDAPGKTPELDLPSTLSTIAQSVRILYGEESSKIPPFIDPGLPPPLPQDPRCSLKKTKKKKKKRITFSQSGLSKPAFPLHPNSSDGVSGFPRIEPNFNIASLNPKMTSLSSSSGTTTIKKENNVEVVASGGWRGQYCGGNTIRTLFQHDSSYYKRNTEFPPETDPWGVIFSQSYVERDPDDPTSIAAFASVSRKVLLTTERK</sequence>
<evidence type="ECO:0000313" key="2">
    <source>
        <dbReference type="EMBL" id="CAI9758787.1"/>
    </source>
</evidence>
<organism evidence="2 3">
    <name type="scientific">Fraxinus pennsylvanica</name>
    <dbReference type="NCBI Taxonomy" id="56036"/>
    <lineage>
        <taxon>Eukaryota</taxon>
        <taxon>Viridiplantae</taxon>
        <taxon>Streptophyta</taxon>
        <taxon>Embryophyta</taxon>
        <taxon>Tracheophyta</taxon>
        <taxon>Spermatophyta</taxon>
        <taxon>Magnoliopsida</taxon>
        <taxon>eudicotyledons</taxon>
        <taxon>Gunneridae</taxon>
        <taxon>Pentapetalae</taxon>
        <taxon>asterids</taxon>
        <taxon>lamiids</taxon>
        <taxon>Lamiales</taxon>
        <taxon>Oleaceae</taxon>
        <taxon>Oleeae</taxon>
        <taxon>Fraxinus</taxon>
    </lineage>
</organism>